<sequence length="349" mass="38733">MLTKLKVDANLATSVCEIEMSKPIAVAIPDKDPVEFYQAGYHKTQLISELRDNFRDFGVLLDQAKIFASGVFGLLVLKNAVDVTDVTGAPQDMVDRTLPPAWHRIANAVTVLIESLELDLVSYLCENGGEPYVHLSPQKGDHQGADKSRDGMRGHTDGIIFPPNVVERYHPHFPPGPDAVVLTGIRNPDAVKTNIALMSRIVRKLERPTIYTLMEKKFRFYPQSSFTVPAEFLDEEAHLDEQSVIEQSPNGFRIRFSNSSIQAMPGDAEAEKALDELKRAVADCYTGVSIEPGDVILVNNNTAIHGRSPVGMPGNENEKRWLLRTYAQIVRPAKYCLDKSKPFALCICS</sequence>
<evidence type="ECO:0000313" key="3">
    <source>
        <dbReference type="EMBL" id="MDX8483142.1"/>
    </source>
</evidence>
<name>A0ABU4YB80_9HYPH</name>
<dbReference type="EMBL" id="JAVIIW010000069">
    <property type="protein sequence ID" value="MDX8483142.1"/>
    <property type="molecule type" value="Genomic_DNA"/>
</dbReference>
<dbReference type="SUPFAM" id="SSF51197">
    <property type="entry name" value="Clavaminate synthase-like"/>
    <property type="match status" value="1"/>
</dbReference>
<dbReference type="InterPro" id="IPR042098">
    <property type="entry name" value="TauD-like_sf"/>
</dbReference>
<keyword evidence="4" id="KW-1185">Reference proteome</keyword>
<reference evidence="3 4" key="1">
    <citation type="submission" date="2023-08" db="EMBL/GenBank/DDBJ databases">
        <title>Implementing the SeqCode for naming new Mesorhizobium species isolated from Vachellia karroo root nodules.</title>
        <authorList>
            <person name="Van Lill M."/>
        </authorList>
    </citation>
    <scope>NUCLEOTIDE SEQUENCE [LARGE SCALE GENOMIC DNA]</scope>
    <source>
        <strain evidence="3 4">VK24D</strain>
    </source>
</reference>
<feature type="domain" description="TauD/TfdA-like" evidence="2">
    <location>
        <begin position="244"/>
        <end position="326"/>
    </location>
</feature>
<dbReference type="GO" id="GO:0051213">
    <property type="term" value="F:dioxygenase activity"/>
    <property type="evidence" value="ECO:0007669"/>
    <property type="project" value="UniProtKB-KW"/>
</dbReference>
<protein>
    <submittedName>
        <fullName evidence="3">TauD/TfdA family dioxygenase</fullName>
    </submittedName>
</protein>
<dbReference type="InterPro" id="IPR003819">
    <property type="entry name" value="TauD/TfdA-like"/>
</dbReference>
<dbReference type="RefSeq" id="WP_320291252.1">
    <property type="nucleotide sequence ID" value="NZ_JAVIIW010000069.1"/>
</dbReference>
<dbReference type="Gene3D" id="3.60.130.10">
    <property type="entry name" value="Clavaminate synthase-like"/>
    <property type="match status" value="1"/>
</dbReference>
<keyword evidence="1" id="KW-0560">Oxidoreductase</keyword>
<dbReference type="Pfam" id="PF02668">
    <property type="entry name" value="TauD"/>
    <property type="match status" value="1"/>
</dbReference>
<gene>
    <name evidence="3" type="ORF">RFN28_32525</name>
</gene>
<evidence type="ECO:0000256" key="1">
    <source>
        <dbReference type="ARBA" id="ARBA00023002"/>
    </source>
</evidence>
<organism evidence="3 4">
    <name type="scientific">Mesorhizobium album</name>
    <dbReference type="NCBI Taxonomy" id="3072314"/>
    <lineage>
        <taxon>Bacteria</taxon>
        <taxon>Pseudomonadati</taxon>
        <taxon>Pseudomonadota</taxon>
        <taxon>Alphaproteobacteria</taxon>
        <taxon>Hyphomicrobiales</taxon>
        <taxon>Phyllobacteriaceae</taxon>
        <taxon>Mesorhizobium</taxon>
    </lineage>
</organism>
<accession>A0ABU4YB80</accession>
<evidence type="ECO:0000313" key="4">
    <source>
        <dbReference type="Proteomes" id="UP001287059"/>
    </source>
</evidence>
<evidence type="ECO:0000259" key="2">
    <source>
        <dbReference type="Pfam" id="PF02668"/>
    </source>
</evidence>
<comment type="caution">
    <text evidence="3">The sequence shown here is derived from an EMBL/GenBank/DDBJ whole genome shotgun (WGS) entry which is preliminary data.</text>
</comment>
<keyword evidence="3" id="KW-0223">Dioxygenase</keyword>
<dbReference type="Proteomes" id="UP001287059">
    <property type="component" value="Unassembled WGS sequence"/>
</dbReference>
<proteinExistence type="predicted"/>